<accession>A0A6I3XU64</accession>
<dbReference type="PANTHER" id="PTHR32114">
    <property type="entry name" value="ABC TRANSPORTER ABCH.3"/>
    <property type="match status" value="1"/>
</dbReference>
<organism evidence="3 4">
    <name type="scientific">Pseudoduganella dura</name>
    <dbReference type="NCBI Taxonomy" id="321982"/>
    <lineage>
        <taxon>Bacteria</taxon>
        <taxon>Pseudomonadati</taxon>
        <taxon>Pseudomonadota</taxon>
        <taxon>Betaproteobacteria</taxon>
        <taxon>Burkholderiales</taxon>
        <taxon>Oxalobacteraceae</taxon>
        <taxon>Telluria group</taxon>
        <taxon>Pseudoduganella</taxon>
    </lineage>
</organism>
<feature type="coiled-coil region" evidence="1">
    <location>
        <begin position="994"/>
        <end position="1021"/>
    </location>
</feature>
<feature type="coiled-coil region" evidence="1">
    <location>
        <begin position="312"/>
        <end position="339"/>
    </location>
</feature>
<dbReference type="InterPro" id="IPR038729">
    <property type="entry name" value="Rad50/SbcC_AAA"/>
</dbReference>
<dbReference type="EMBL" id="WNWM01000002">
    <property type="protein sequence ID" value="MUI15275.1"/>
    <property type="molecule type" value="Genomic_DNA"/>
</dbReference>
<dbReference type="Proteomes" id="UP000431684">
    <property type="component" value="Unassembled WGS sequence"/>
</dbReference>
<evidence type="ECO:0000313" key="3">
    <source>
        <dbReference type="EMBL" id="MUI15275.1"/>
    </source>
</evidence>
<dbReference type="Gene3D" id="3.40.50.300">
    <property type="entry name" value="P-loop containing nucleotide triphosphate hydrolases"/>
    <property type="match status" value="2"/>
</dbReference>
<keyword evidence="1" id="KW-0175">Coiled coil</keyword>
<dbReference type="OrthoDB" id="9795626at2"/>
<dbReference type="Pfam" id="PF13558">
    <property type="entry name" value="SbcC_Walker_B"/>
    <property type="match status" value="1"/>
</dbReference>
<dbReference type="GO" id="GO:0006302">
    <property type="term" value="P:double-strand break repair"/>
    <property type="evidence" value="ECO:0007669"/>
    <property type="project" value="InterPro"/>
</dbReference>
<feature type="coiled-coil region" evidence="1">
    <location>
        <begin position="926"/>
        <end position="960"/>
    </location>
</feature>
<name>A0A6I3XU64_9BURK</name>
<comment type="caution">
    <text evidence="3">The sequence shown here is derived from an EMBL/GenBank/DDBJ whole genome shotgun (WGS) entry which is preliminary data.</text>
</comment>
<evidence type="ECO:0000256" key="1">
    <source>
        <dbReference type="SAM" id="Coils"/>
    </source>
</evidence>
<dbReference type="Pfam" id="PF13476">
    <property type="entry name" value="AAA_23"/>
    <property type="match status" value="1"/>
</dbReference>
<feature type="domain" description="Rad50/SbcC-type AAA" evidence="2">
    <location>
        <begin position="9"/>
        <end position="216"/>
    </location>
</feature>
<protein>
    <submittedName>
        <fullName evidence="3">AAA family ATPase</fullName>
    </submittedName>
</protein>
<dbReference type="GO" id="GO:0016887">
    <property type="term" value="F:ATP hydrolysis activity"/>
    <property type="evidence" value="ECO:0007669"/>
    <property type="project" value="InterPro"/>
</dbReference>
<dbReference type="AlphaFoldDB" id="A0A6I3XU64"/>
<keyword evidence="4" id="KW-1185">Reference proteome</keyword>
<dbReference type="RefSeq" id="WP_155710988.1">
    <property type="nucleotide sequence ID" value="NZ_WNWM01000002.1"/>
</dbReference>
<dbReference type="SUPFAM" id="SSF52540">
    <property type="entry name" value="P-loop containing nucleoside triphosphate hydrolases"/>
    <property type="match status" value="1"/>
</dbReference>
<evidence type="ECO:0000313" key="4">
    <source>
        <dbReference type="Proteomes" id="UP000431684"/>
    </source>
</evidence>
<dbReference type="InterPro" id="IPR027417">
    <property type="entry name" value="P-loop_NTPase"/>
</dbReference>
<evidence type="ECO:0000259" key="2">
    <source>
        <dbReference type="Pfam" id="PF13476"/>
    </source>
</evidence>
<dbReference type="PANTHER" id="PTHR32114:SF2">
    <property type="entry name" value="ABC TRANSPORTER ABCH.3"/>
    <property type="match status" value="1"/>
</dbReference>
<gene>
    <name evidence="3" type="ORF">GJV26_22840</name>
</gene>
<proteinExistence type="predicted"/>
<reference evidence="3 4" key="1">
    <citation type="submission" date="2019-11" db="EMBL/GenBank/DDBJ databases">
        <title>Draft Genome Sequences of Six Type Strains of the Genus Massilia.</title>
        <authorList>
            <person name="Miess H."/>
            <person name="Frediansyah A."/>
            <person name="Goeker M."/>
            <person name="Gross H."/>
        </authorList>
    </citation>
    <scope>NUCLEOTIDE SEQUENCE [LARGE SCALE GENOMIC DNA]</scope>
    <source>
        <strain evidence="3 4">DSM 17513</strain>
    </source>
</reference>
<sequence>MRILRIGGRNLASLADEFSVDFGSEPLASSGLFAISGPTGAGKSTLLDALCLALYDRTPRLVHARGKTPDVGDHIGSDDSRTLLRRGTPEGYAEVDFTGSDGVSYRARWSVRRSRTKATGALQPTAMTLHRLPELHPVGGTKTEVKAEIEARIGLNFDQFTRAVLLAQNEFATFLKAQDDERGLLLETLTGSTVYSDLSRRAFERHKLEAQALQQMVARLADQKPLSGEERAQTEQEAGEAELALAAIDVRKAALETDLRWHDQAARLADGVAQAAAAGQARSAEVAAAAPRRAALDKLDAVQEARPLHDAVQRVQAESAQARAAIARCQEEAVAAERAQAAAAAAQQQAASGVETAEAARRDAGPQLDRAKALDARIEAMLPQHAQARTARDAAVAAATQAAAVLSDKRNERRNLIAAQEYGQTWLEGHRHWAVLGQQWPRWEELFTQANRAANGQGALAARLADAQRRAARHRDEEAAARAGLAGAAETLRAAEAERTAALQALAAFDADALGTRRTALEERRAALQEGERLWLDLAARRERHAGLLAQAAQLEAARAGAQVLADAATIDLAAGKAALAQAERSLALAEAACGESVEQLRATLEDGAPCPVCGSTGHPYHGNDLLRGMLGELRADVARWRAARDGLIGHEATQRALAASSASGLAQVRDELAALEPALAALAQRWNAALASLGDDGAVADGERAAWLAGRIAAVAADLQDVARQEQALRRAGAVRDRAQGACERAAAEQARCQASLAASNAALAQAQAQAEALHSQHIDAAHHLDALLDDLDAAFADAPDGAEGWKDHWRQDPGHFHALRQAESRQWQKQHADLGERAAKIAALDIELAVLQAAHAKVAADEQAARAAFVVADEALQAARTQRQALWNGAPAGEVETRLRTACEAAHAALRAQQEAGQQAAQQRARCDEALANARRRAAELEETAAAAHRQLAEWLAAFHHAHAEPDLFAAPVGVASVDELLALLAHPLEAIRAERQALQALEGAVAQAQAVLREREAQLAQHRAGAPAGADEGAWTGADGGAQVLRESLDALAAERRAAQEHFSGLKVRLAQDDERRRRASAMLADLEKHESSERRWARLAELIGSADGKKFRNYAQQFTLDVLLGYANAHLRQLAPRYQILRIDNPSQPSLGLLVRDLHMGDDLRSVHSLSGGESFLVSLALALGLASLSSNRVRVESLFIDEGFGSLDAETLRVAMDALDNLQAMGRKVGVISHVQEMTERIATRILVQPGAGGRSHVSVA</sequence>